<evidence type="ECO:0000256" key="3">
    <source>
        <dbReference type="ARBA" id="ARBA00022443"/>
    </source>
</evidence>
<evidence type="ECO:0000313" key="14">
    <source>
        <dbReference type="Ensembl" id="ENSVKKP00000003342.1"/>
    </source>
</evidence>
<dbReference type="InterPro" id="IPR001452">
    <property type="entry name" value="SH3_domain"/>
</dbReference>
<dbReference type="GO" id="GO:0017124">
    <property type="term" value="F:SH3 domain binding"/>
    <property type="evidence" value="ECO:0007669"/>
    <property type="project" value="TreeGrafter"/>
</dbReference>
<feature type="coiled-coil region" evidence="11">
    <location>
        <begin position="30"/>
        <end position="57"/>
    </location>
</feature>
<evidence type="ECO:0000256" key="5">
    <source>
        <dbReference type="ARBA" id="ARBA00022553"/>
    </source>
</evidence>
<keyword evidence="4" id="KW-0963">Cytoplasm</keyword>
<feature type="compositionally biased region" description="Pro residues" evidence="12">
    <location>
        <begin position="169"/>
        <end position="209"/>
    </location>
</feature>
<dbReference type="GO" id="GO:0035591">
    <property type="term" value="F:signaling adaptor activity"/>
    <property type="evidence" value="ECO:0007669"/>
    <property type="project" value="TreeGrafter"/>
</dbReference>
<accession>A0A8D2IQX2</accession>
<evidence type="ECO:0000256" key="10">
    <source>
        <dbReference type="PROSITE-ProRule" id="PRU00192"/>
    </source>
</evidence>
<keyword evidence="3 10" id="KW-0728">SH3 domain</keyword>
<dbReference type="GO" id="GO:0030027">
    <property type="term" value="C:lamellipodium"/>
    <property type="evidence" value="ECO:0007669"/>
    <property type="project" value="TreeGrafter"/>
</dbReference>
<sequence length="321" mass="34640">MSELQELMQNAIPRARGVLRDNYSNLLQVADYCESNYAQAQDKRKALEKTMDFTTQSLASVAYQISSLASGILQMLDLQANEVRQVEASVCSIAQDQSTQLAKTGTLSRRGTKTPATQSSGSPGRSYRIPEPIWPPVIPDGKLSSASSLSSLSSLTETPGSTSASAAAEPPPPPPPPPPLPSMLSSLPPPIEAENLPPPPADILPPPPVAIDDIPPVQPLEPALDFPASPLLPPLDVTHTEMLKPPLLPPPPPPEKLPWAPDTYLEEVVTIYPYTQQKEDELSFMEGTVIYVTRKFSNGWYEGVTHDAVGLFPGNYAEPLH</sequence>
<comment type="subcellular location">
    <subcellularLocation>
        <location evidence="1">Cytoplasm</location>
    </subcellularLocation>
</comment>
<keyword evidence="15" id="KW-1185">Reference proteome</keyword>
<dbReference type="GO" id="GO:0001764">
    <property type="term" value="P:neuron migration"/>
    <property type="evidence" value="ECO:0007669"/>
    <property type="project" value="TreeGrafter"/>
</dbReference>
<dbReference type="GO" id="GO:0098858">
    <property type="term" value="C:actin-based cell projection"/>
    <property type="evidence" value="ECO:0007669"/>
    <property type="project" value="TreeGrafter"/>
</dbReference>
<proteinExistence type="inferred from homology"/>
<dbReference type="InterPro" id="IPR028457">
    <property type="entry name" value="ABI"/>
</dbReference>
<reference evidence="14" key="1">
    <citation type="submission" date="2025-08" db="UniProtKB">
        <authorList>
            <consortium name="Ensembl"/>
        </authorList>
    </citation>
    <scope>IDENTIFICATION</scope>
</reference>
<evidence type="ECO:0000256" key="2">
    <source>
        <dbReference type="ARBA" id="ARBA00010020"/>
    </source>
</evidence>
<dbReference type="AlphaFoldDB" id="A0A8D2IQX2"/>
<dbReference type="PANTHER" id="PTHR10460:SF7">
    <property type="entry name" value="ABI GENE FAMILY MEMBER 3"/>
    <property type="match status" value="1"/>
</dbReference>
<evidence type="ECO:0000256" key="12">
    <source>
        <dbReference type="SAM" id="MobiDB-lite"/>
    </source>
</evidence>
<name>A0A8D2IQX2_VARKO</name>
<organism evidence="14 15">
    <name type="scientific">Varanus komodoensis</name>
    <name type="common">Komodo dragon</name>
    <dbReference type="NCBI Taxonomy" id="61221"/>
    <lineage>
        <taxon>Eukaryota</taxon>
        <taxon>Metazoa</taxon>
        <taxon>Chordata</taxon>
        <taxon>Craniata</taxon>
        <taxon>Vertebrata</taxon>
        <taxon>Euteleostomi</taxon>
        <taxon>Lepidosauria</taxon>
        <taxon>Squamata</taxon>
        <taxon>Bifurcata</taxon>
        <taxon>Unidentata</taxon>
        <taxon>Episquamata</taxon>
        <taxon>Toxicofera</taxon>
        <taxon>Anguimorpha</taxon>
        <taxon>Paleoanguimorpha</taxon>
        <taxon>Varanoidea</taxon>
        <taxon>Varanidae</taxon>
        <taxon>Varanus</taxon>
    </lineage>
</organism>
<evidence type="ECO:0000256" key="7">
    <source>
        <dbReference type="ARBA" id="ARBA00063868"/>
    </source>
</evidence>
<feature type="compositionally biased region" description="Polar residues" evidence="12">
    <location>
        <begin position="156"/>
        <end position="165"/>
    </location>
</feature>
<comment type="subunit">
    <text evidence="7">May interact with PAK1 and PAK2. Probably interacts with TARSH.</text>
</comment>
<feature type="region of interest" description="Disordered" evidence="12">
    <location>
        <begin position="102"/>
        <end position="222"/>
    </location>
</feature>
<dbReference type="OMA" id="NVAYHIQ"/>
<evidence type="ECO:0000256" key="11">
    <source>
        <dbReference type="SAM" id="Coils"/>
    </source>
</evidence>
<reference evidence="14" key="2">
    <citation type="submission" date="2025-09" db="UniProtKB">
        <authorList>
            <consortium name="Ensembl"/>
        </authorList>
    </citation>
    <scope>IDENTIFICATION</scope>
</reference>
<dbReference type="SUPFAM" id="SSF50044">
    <property type="entry name" value="SH3-domain"/>
    <property type="match status" value="1"/>
</dbReference>
<evidence type="ECO:0000256" key="4">
    <source>
        <dbReference type="ARBA" id="ARBA00022490"/>
    </source>
</evidence>
<dbReference type="PANTHER" id="PTHR10460">
    <property type="entry name" value="ABL INTERACTOR FAMILY MEMBER"/>
    <property type="match status" value="1"/>
</dbReference>
<feature type="compositionally biased region" description="Polar residues" evidence="12">
    <location>
        <begin position="102"/>
        <end position="123"/>
    </location>
</feature>
<evidence type="ECO:0000313" key="15">
    <source>
        <dbReference type="Proteomes" id="UP000694545"/>
    </source>
</evidence>
<dbReference type="Gene3D" id="2.30.30.40">
    <property type="entry name" value="SH3 Domains"/>
    <property type="match status" value="1"/>
</dbReference>
<dbReference type="PROSITE" id="PS50002">
    <property type="entry name" value="SH3"/>
    <property type="match status" value="1"/>
</dbReference>
<dbReference type="Pfam" id="PF00018">
    <property type="entry name" value="SH3_1"/>
    <property type="match status" value="1"/>
</dbReference>
<dbReference type="Gene3D" id="6.10.140.1620">
    <property type="match status" value="1"/>
</dbReference>
<feature type="compositionally biased region" description="Low complexity" evidence="12">
    <location>
        <begin position="143"/>
        <end position="155"/>
    </location>
</feature>
<dbReference type="InterPro" id="IPR036028">
    <property type="entry name" value="SH3-like_dom_sf"/>
</dbReference>
<keyword evidence="5" id="KW-0597">Phosphoprotein</keyword>
<dbReference type="Ensembl" id="ENSVKKT00000003435.1">
    <property type="protein sequence ID" value="ENSVKKP00000003342.1"/>
    <property type="gene ID" value="ENSVKKG00000002582.1"/>
</dbReference>
<evidence type="ECO:0000256" key="8">
    <source>
        <dbReference type="ARBA" id="ARBA00074771"/>
    </source>
</evidence>
<evidence type="ECO:0000256" key="1">
    <source>
        <dbReference type="ARBA" id="ARBA00004496"/>
    </source>
</evidence>
<dbReference type="SMART" id="SM00326">
    <property type="entry name" value="SH3"/>
    <property type="match status" value="1"/>
</dbReference>
<dbReference type="PRINTS" id="PR00499">
    <property type="entry name" value="P67PHOX"/>
</dbReference>
<dbReference type="GO" id="GO:0030334">
    <property type="term" value="P:regulation of cell migration"/>
    <property type="evidence" value="ECO:0007669"/>
    <property type="project" value="TreeGrafter"/>
</dbReference>
<dbReference type="GO" id="GO:0031209">
    <property type="term" value="C:SCAR complex"/>
    <property type="evidence" value="ECO:0007669"/>
    <property type="project" value="TreeGrafter"/>
</dbReference>
<keyword evidence="6 11" id="KW-0175">Coiled coil</keyword>
<dbReference type="FunFam" id="2.30.30.40:FF:000170">
    <property type="entry name" value="ABI gene family member 3"/>
    <property type="match status" value="1"/>
</dbReference>
<feature type="domain" description="SH3" evidence="13">
    <location>
        <begin position="263"/>
        <end position="321"/>
    </location>
</feature>
<dbReference type="GO" id="GO:0002357">
    <property type="term" value="P:defense response to tumor cell"/>
    <property type="evidence" value="ECO:0007669"/>
    <property type="project" value="UniProtKB-ARBA"/>
</dbReference>
<evidence type="ECO:0000256" key="9">
    <source>
        <dbReference type="ARBA" id="ARBA00080253"/>
    </source>
</evidence>
<evidence type="ECO:0000259" key="13">
    <source>
        <dbReference type="PROSITE" id="PS50002"/>
    </source>
</evidence>
<comment type="similarity">
    <text evidence="2">Belongs to the ABI family.</text>
</comment>
<dbReference type="Proteomes" id="UP000694545">
    <property type="component" value="Unplaced"/>
</dbReference>
<evidence type="ECO:0000256" key="6">
    <source>
        <dbReference type="ARBA" id="ARBA00023054"/>
    </source>
</evidence>
<protein>
    <recommendedName>
        <fullName evidence="8">ABI gene family member 3</fullName>
    </recommendedName>
    <alternativeName>
        <fullName evidence="9">New molecule including SH3</fullName>
    </alternativeName>
</protein>
<dbReference type="PRINTS" id="PR00452">
    <property type="entry name" value="SH3DOMAIN"/>
</dbReference>